<protein>
    <submittedName>
        <fullName evidence="2">Uncharacterized protein</fullName>
    </submittedName>
</protein>
<feature type="compositionally biased region" description="Polar residues" evidence="1">
    <location>
        <begin position="69"/>
        <end position="80"/>
    </location>
</feature>
<feature type="region of interest" description="Disordered" evidence="1">
    <location>
        <begin position="69"/>
        <end position="100"/>
    </location>
</feature>
<evidence type="ECO:0000313" key="2">
    <source>
        <dbReference type="EMBL" id="TDA75594.1"/>
    </source>
</evidence>
<dbReference type="Proteomes" id="UP000294527">
    <property type="component" value="Unassembled WGS sequence"/>
</dbReference>
<feature type="compositionally biased region" description="Basic and acidic residues" evidence="1">
    <location>
        <begin position="81"/>
        <end position="100"/>
    </location>
</feature>
<dbReference type="RefSeq" id="WP_132140420.1">
    <property type="nucleotide sequence ID" value="NZ_SLTU01000001.1"/>
</dbReference>
<proteinExistence type="predicted"/>
<comment type="caution">
    <text evidence="2">The sequence shown here is derived from an EMBL/GenBank/DDBJ whole genome shotgun (WGS) entry which is preliminary data.</text>
</comment>
<gene>
    <name evidence="2" type="ORF">E1I98_04060</name>
</gene>
<dbReference type="AlphaFoldDB" id="A0A4V2WW76"/>
<evidence type="ECO:0000313" key="3">
    <source>
        <dbReference type="Proteomes" id="UP000294527"/>
    </source>
</evidence>
<name>A0A4V2WW76_9BACT</name>
<reference evidence="2 3" key="1">
    <citation type="journal article" date="2019" name="Nat. Microbiol.">
        <title>Genomic variation and strain-specific functional adaptation in the human gut microbiome during early life.</title>
        <authorList>
            <person name="Vatanen T."/>
            <person name="Plichta D.R."/>
            <person name="Somani J."/>
            <person name="Munch P.C."/>
            <person name="Arthur T.D."/>
            <person name="Hall A.B."/>
            <person name="Rudolf S."/>
            <person name="Oakeley E.J."/>
            <person name="Ke X."/>
            <person name="Young R.A."/>
            <person name="Haiser H.J."/>
            <person name="Kolde R."/>
            <person name="Yassour M."/>
            <person name="Luopajarvi K."/>
            <person name="Siljander H."/>
            <person name="Virtanen S.M."/>
            <person name="Ilonen J."/>
            <person name="Uibo R."/>
            <person name="Tillmann V."/>
            <person name="Mokurov S."/>
            <person name="Dorshakova N."/>
            <person name="Porter J.A."/>
            <person name="McHardy A.C."/>
            <person name="Lahdesmaki H."/>
            <person name="Vlamakis H."/>
            <person name="Huttenhower C."/>
            <person name="Knip M."/>
            <person name="Xavier R.J."/>
        </authorList>
    </citation>
    <scope>NUCLEOTIDE SEQUENCE [LARGE SCALE GENOMIC DNA]</scope>
    <source>
        <strain evidence="2 3">RJX1047</strain>
    </source>
</reference>
<sequence>MEKIRVCLSDLPKEKMRKGNNGKIYITLIVDVRKDPDQWGQNLKVYVDQSQEDRQKHCPKIYVGGGKTYNFSTEKGTSPTQEERENLIPPTEKKENDLPF</sequence>
<dbReference type="EMBL" id="SLTU01000001">
    <property type="protein sequence ID" value="TDA75594.1"/>
    <property type="molecule type" value="Genomic_DNA"/>
</dbReference>
<organism evidence="2 3">
    <name type="scientific">Phocaeicola dorei</name>
    <dbReference type="NCBI Taxonomy" id="357276"/>
    <lineage>
        <taxon>Bacteria</taxon>
        <taxon>Pseudomonadati</taxon>
        <taxon>Bacteroidota</taxon>
        <taxon>Bacteroidia</taxon>
        <taxon>Bacteroidales</taxon>
        <taxon>Bacteroidaceae</taxon>
        <taxon>Phocaeicola</taxon>
    </lineage>
</organism>
<evidence type="ECO:0000256" key="1">
    <source>
        <dbReference type="SAM" id="MobiDB-lite"/>
    </source>
</evidence>
<accession>A0A4V2WW76</accession>